<proteinExistence type="predicted"/>
<dbReference type="AlphaFoldDB" id="A0ABD2WN42"/>
<accession>A0ABD2WN42</accession>
<dbReference type="Proteomes" id="UP001627154">
    <property type="component" value="Unassembled WGS sequence"/>
</dbReference>
<sequence>MSLPKSEILKIKTDEINNLLESFLEGFKLELSEISTKYEQKGKIDKEELHASIKDQKSTTEFWQDKIILHISNLCCGSISAGTSLATSIRHHLFLSRAHFPPTSHGGARPGESRTSPSDYGLILLKSVRACARRKKEQEREKESKSSAMCGCRDTLESSRRHDNPVQACINAARRNSRRAAPAAAYTPYAAESYTRVYANDVI</sequence>
<organism evidence="1 2">
    <name type="scientific">Trichogramma kaykai</name>
    <dbReference type="NCBI Taxonomy" id="54128"/>
    <lineage>
        <taxon>Eukaryota</taxon>
        <taxon>Metazoa</taxon>
        <taxon>Ecdysozoa</taxon>
        <taxon>Arthropoda</taxon>
        <taxon>Hexapoda</taxon>
        <taxon>Insecta</taxon>
        <taxon>Pterygota</taxon>
        <taxon>Neoptera</taxon>
        <taxon>Endopterygota</taxon>
        <taxon>Hymenoptera</taxon>
        <taxon>Apocrita</taxon>
        <taxon>Proctotrupomorpha</taxon>
        <taxon>Chalcidoidea</taxon>
        <taxon>Trichogrammatidae</taxon>
        <taxon>Trichogramma</taxon>
    </lineage>
</organism>
<reference evidence="1 2" key="1">
    <citation type="journal article" date="2024" name="bioRxiv">
        <title>A reference genome for Trichogramma kaykai: A tiny desert-dwelling parasitoid wasp with competing sex-ratio distorters.</title>
        <authorList>
            <person name="Culotta J."/>
            <person name="Lindsey A.R."/>
        </authorList>
    </citation>
    <scope>NUCLEOTIDE SEQUENCE [LARGE SCALE GENOMIC DNA]</scope>
    <source>
        <strain evidence="1 2">KSX58</strain>
    </source>
</reference>
<name>A0ABD2WN42_9HYME</name>
<dbReference type="EMBL" id="JBJJXI010000094">
    <property type="protein sequence ID" value="KAL3394031.1"/>
    <property type="molecule type" value="Genomic_DNA"/>
</dbReference>
<comment type="caution">
    <text evidence="1">The sequence shown here is derived from an EMBL/GenBank/DDBJ whole genome shotgun (WGS) entry which is preliminary data.</text>
</comment>
<gene>
    <name evidence="1" type="ORF">TKK_011699</name>
</gene>
<evidence type="ECO:0000313" key="1">
    <source>
        <dbReference type="EMBL" id="KAL3394031.1"/>
    </source>
</evidence>
<evidence type="ECO:0000313" key="2">
    <source>
        <dbReference type="Proteomes" id="UP001627154"/>
    </source>
</evidence>
<keyword evidence="2" id="KW-1185">Reference proteome</keyword>
<protein>
    <submittedName>
        <fullName evidence="1">Uncharacterized protein</fullName>
    </submittedName>
</protein>